<keyword evidence="1" id="KW-0732">Signal</keyword>
<evidence type="ECO:0008006" key="4">
    <source>
        <dbReference type="Google" id="ProtNLM"/>
    </source>
</evidence>
<gene>
    <name evidence="2" type="ORF">Dxin01_03926</name>
</gene>
<feature type="chain" id="PRO_5045282783" description="Lipoprotein" evidence="1">
    <location>
        <begin position="24"/>
        <end position="202"/>
    </location>
</feature>
<dbReference type="EMBL" id="BAABRN010000091">
    <property type="protein sequence ID" value="GAA5504157.1"/>
    <property type="molecule type" value="Genomic_DNA"/>
</dbReference>
<protein>
    <recommendedName>
        <fullName evidence="4">Lipoprotein</fullName>
    </recommendedName>
</protein>
<proteinExistence type="predicted"/>
<keyword evidence="3" id="KW-1185">Reference proteome</keyword>
<name>A0ABP9VKG8_9DEIO</name>
<feature type="signal peptide" evidence="1">
    <location>
        <begin position="1"/>
        <end position="23"/>
    </location>
</feature>
<sequence>MLNRSMGLKALVFFLALASSACSQQCSTDLNYKNFIISSFCKQNACASNEAMPPFKQGLSIIHSFYAKADSEIDKPSSEIFIERDIKSGHLLNISYLYWDFYGSPSNTDMDNIKKIYTLFTGSSLTAAQIKKIYTSIDERENKPSFYLSIPLKTCNERVYQINIMRSSNTQGYHTEVMRGPNGEKSKVISPISLTFKWVDKK</sequence>
<evidence type="ECO:0000256" key="1">
    <source>
        <dbReference type="SAM" id="SignalP"/>
    </source>
</evidence>
<accession>A0ABP9VKG8</accession>
<dbReference type="RefSeq" id="WP_353544123.1">
    <property type="nucleotide sequence ID" value="NZ_BAABRN010000091.1"/>
</dbReference>
<dbReference type="Proteomes" id="UP001458946">
    <property type="component" value="Unassembled WGS sequence"/>
</dbReference>
<evidence type="ECO:0000313" key="2">
    <source>
        <dbReference type="EMBL" id="GAA5504157.1"/>
    </source>
</evidence>
<organism evidence="2 3">
    <name type="scientific">Deinococcus xinjiangensis</name>
    <dbReference type="NCBI Taxonomy" id="457454"/>
    <lineage>
        <taxon>Bacteria</taxon>
        <taxon>Thermotogati</taxon>
        <taxon>Deinococcota</taxon>
        <taxon>Deinococci</taxon>
        <taxon>Deinococcales</taxon>
        <taxon>Deinococcaceae</taxon>
        <taxon>Deinococcus</taxon>
    </lineage>
</organism>
<evidence type="ECO:0000313" key="3">
    <source>
        <dbReference type="Proteomes" id="UP001458946"/>
    </source>
</evidence>
<dbReference type="PROSITE" id="PS51257">
    <property type="entry name" value="PROKAR_LIPOPROTEIN"/>
    <property type="match status" value="1"/>
</dbReference>
<comment type="caution">
    <text evidence="2">The sequence shown here is derived from an EMBL/GenBank/DDBJ whole genome shotgun (WGS) entry which is preliminary data.</text>
</comment>
<reference evidence="2 3" key="1">
    <citation type="submission" date="2024-02" db="EMBL/GenBank/DDBJ databases">
        <title>Deinococcus xinjiangensis NBRC 107630.</title>
        <authorList>
            <person name="Ichikawa N."/>
            <person name="Katano-Makiyama Y."/>
            <person name="Hidaka K."/>
        </authorList>
    </citation>
    <scope>NUCLEOTIDE SEQUENCE [LARGE SCALE GENOMIC DNA]</scope>
    <source>
        <strain evidence="2 3">NBRC 107630</strain>
    </source>
</reference>